<dbReference type="AlphaFoldDB" id="A0A246JP70"/>
<keyword evidence="1" id="KW-1133">Transmembrane helix</keyword>
<keyword evidence="1" id="KW-0812">Transmembrane</keyword>
<feature type="transmembrane region" description="Helical" evidence="1">
    <location>
        <begin position="45"/>
        <end position="70"/>
    </location>
</feature>
<reference evidence="2 3" key="1">
    <citation type="journal article" date="2008" name="Int. J. Syst. Evol. Microbiol.">
        <title>Description of Roseateles aquatilis sp. nov. and Roseateles terrae sp. nov., in the class Betaproteobacteria, and emended description of the genus Roseateles.</title>
        <authorList>
            <person name="Gomila M."/>
            <person name="Bowien B."/>
            <person name="Falsen E."/>
            <person name="Moore E.R."/>
            <person name="Lalucat J."/>
        </authorList>
    </citation>
    <scope>NUCLEOTIDE SEQUENCE [LARGE SCALE GENOMIC DNA]</scope>
    <source>
        <strain evidence="2 3">CCUG 48205</strain>
    </source>
</reference>
<gene>
    <name evidence="2" type="ORF">CDN99_04000</name>
</gene>
<organism evidence="2 3">
    <name type="scientific">Roseateles aquatilis</name>
    <dbReference type="NCBI Taxonomy" id="431061"/>
    <lineage>
        <taxon>Bacteria</taxon>
        <taxon>Pseudomonadati</taxon>
        <taxon>Pseudomonadota</taxon>
        <taxon>Betaproteobacteria</taxon>
        <taxon>Burkholderiales</taxon>
        <taxon>Sphaerotilaceae</taxon>
        <taxon>Roseateles</taxon>
    </lineage>
</organism>
<protein>
    <submittedName>
        <fullName evidence="2">Uncharacterized protein</fullName>
    </submittedName>
</protein>
<evidence type="ECO:0000313" key="2">
    <source>
        <dbReference type="EMBL" id="OWQ93959.1"/>
    </source>
</evidence>
<dbReference type="EMBL" id="NIOF01000001">
    <property type="protein sequence ID" value="OWQ93959.1"/>
    <property type="molecule type" value="Genomic_DNA"/>
</dbReference>
<dbReference type="Proteomes" id="UP000197468">
    <property type="component" value="Unassembled WGS sequence"/>
</dbReference>
<keyword evidence="3" id="KW-1185">Reference proteome</keyword>
<evidence type="ECO:0000313" key="3">
    <source>
        <dbReference type="Proteomes" id="UP000197468"/>
    </source>
</evidence>
<sequence>MMEWVPTVFIAFKVSVLAIGMFYAIKWHYDKARKENGAQKQRALLRAGGVVVVVFVFLLAALLLLTFGLGSMLGIDLTFS</sequence>
<keyword evidence="1" id="KW-0472">Membrane</keyword>
<proteinExistence type="predicted"/>
<comment type="caution">
    <text evidence="2">The sequence shown here is derived from an EMBL/GenBank/DDBJ whole genome shotgun (WGS) entry which is preliminary data.</text>
</comment>
<evidence type="ECO:0000256" key="1">
    <source>
        <dbReference type="SAM" id="Phobius"/>
    </source>
</evidence>
<accession>A0A246JP70</accession>
<feature type="transmembrane region" description="Helical" evidence="1">
    <location>
        <begin position="6"/>
        <end position="25"/>
    </location>
</feature>
<dbReference type="OrthoDB" id="8666115at2"/>
<name>A0A246JP70_9BURK</name>